<gene>
    <name evidence="1" type="ORF">AMTR_s00021p00252210</name>
</gene>
<keyword evidence="2" id="KW-1185">Reference proteome</keyword>
<organism evidence="1 2">
    <name type="scientific">Amborella trichopoda</name>
    <dbReference type="NCBI Taxonomy" id="13333"/>
    <lineage>
        <taxon>Eukaryota</taxon>
        <taxon>Viridiplantae</taxon>
        <taxon>Streptophyta</taxon>
        <taxon>Embryophyta</taxon>
        <taxon>Tracheophyta</taxon>
        <taxon>Spermatophyta</taxon>
        <taxon>Magnoliopsida</taxon>
        <taxon>Amborellales</taxon>
        <taxon>Amborellaceae</taxon>
        <taxon>Amborella</taxon>
    </lineage>
</organism>
<accession>W1Q0B4</accession>
<evidence type="ECO:0000313" key="1">
    <source>
        <dbReference type="EMBL" id="ERN14153.1"/>
    </source>
</evidence>
<proteinExistence type="predicted"/>
<dbReference type="Proteomes" id="UP000017836">
    <property type="component" value="Unassembled WGS sequence"/>
</dbReference>
<dbReference type="Gramene" id="ERN14153">
    <property type="protein sequence ID" value="ERN14153"/>
    <property type="gene ID" value="AMTR_s00021p00252210"/>
</dbReference>
<protein>
    <submittedName>
        <fullName evidence="1">Uncharacterized protein</fullName>
    </submittedName>
</protein>
<dbReference type="HOGENOM" id="CLU_2530475_0_0_1"/>
<dbReference type="EMBL" id="KI392560">
    <property type="protein sequence ID" value="ERN14153.1"/>
    <property type="molecule type" value="Genomic_DNA"/>
</dbReference>
<evidence type="ECO:0000313" key="2">
    <source>
        <dbReference type="Proteomes" id="UP000017836"/>
    </source>
</evidence>
<sequence>MTLSKSTITTTATMKPTNINQTATLINLGMISNKVLIGPFRNAMTLAQLKMMARDAKRAALSHATNTLKASVCAKMASPASSQF</sequence>
<dbReference type="AlphaFoldDB" id="W1Q0B4"/>
<name>W1Q0B4_AMBTC</name>
<reference evidence="2" key="1">
    <citation type="journal article" date="2013" name="Science">
        <title>The Amborella genome and the evolution of flowering plants.</title>
        <authorList>
            <consortium name="Amborella Genome Project"/>
        </authorList>
    </citation>
    <scope>NUCLEOTIDE SEQUENCE [LARGE SCALE GENOMIC DNA]</scope>
</reference>